<gene>
    <name evidence="2" type="ORF">H3H39_03780</name>
</gene>
<keyword evidence="3" id="KW-1185">Reference proteome</keyword>
<protein>
    <submittedName>
        <fullName evidence="2">DUF4224 domain-containing protein</fullName>
    </submittedName>
</protein>
<evidence type="ECO:0000313" key="2">
    <source>
        <dbReference type="EMBL" id="MBA5686170.1"/>
    </source>
</evidence>
<dbReference type="Pfam" id="PF13986">
    <property type="entry name" value="DUF4224"/>
    <property type="match status" value="1"/>
</dbReference>
<comment type="caution">
    <text evidence="2">The sequence shown here is derived from an EMBL/GenBank/DDBJ whole genome shotgun (WGS) entry which is preliminary data.</text>
</comment>
<sequence>MSSLALTEDEVVEVTGYRRISRQMAILREFGIPCRRRPDNTVLVLRMHFLQPVEHANPELPRLKSSKSK</sequence>
<evidence type="ECO:0000259" key="1">
    <source>
        <dbReference type="Pfam" id="PF13986"/>
    </source>
</evidence>
<evidence type="ECO:0000313" key="3">
    <source>
        <dbReference type="Proteomes" id="UP000573499"/>
    </source>
</evidence>
<organism evidence="2 3">
    <name type="scientific">Rugamonas apoptosis</name>
    <dbReference type="NCBI Taxonomy" id="2758570"/>
    <lineage>
        <taxon>Bacteria</taxon>
        <taxon>Pseudomonadati</taxon>
        <taxon>Pseudomonadota</taxon>
        <taxon>Betaproteobacteria</taxon>
        <taxon>Burkholderiales</taxon>
        <taxon>Oxalobacteraceae</taxon>
        <taxon>Telluria group</taxon>
        <taxon>Rugamonas</taxon>
    </lineage>
</organism>
<dbReference type="EMBL" id="JACEZU010000002">
    <property type="protein sequence ID" value="MBA5686170.1"/>
    <property type="molecule type" value="Genomic_DNA"/>
</dbReference>
<dbReference type="InterPro" id="IPR025319">
    <property type="entry name" value="DUF4224"/>
</dbReference>
<dbReference type="Proteomes" id="UP000573499">
    <property type="component" value="Unassembled WGS sequence"/>
</dbReference>
<reference evidence="2 3" key="1">
    <citation type="submission" date="2020-07" db="EMBL/GenBank/DDBJ databases">
        <title>Novel species isolated from subtropical streams in China.</title>
        <authorList>
            <person name="Lu H."/>
        </authorList>
    </citation>
    <scope>NUCLEOTIDE SEQUENCE [LARGE SCALE GENOMIC DNA]</scope>
    <source>
        <strain evidence="2 3">LX47W</strain>
    </source>
</reference>
<feature type="domain" description="DUF4224" evidence="1">
    <location>
        <begin position="6"/>
        <end position="48"/>
    </location>
</feature>
<accession>A0A7W2F6Q5</accession>
<dbReference type="RefSeq" id="WP_182151992.1">
    <property type="nucleotide sequence ID" value="NZ_JACEZU010000002.1"/>
</dbReference>
<name>A0A7W2F6Q5_9BURK</name>
<dbReference type="AlphaFoldDB" id="A0A7W2F6Q5"/>
<proteinExistence type="predicted"/>